<dbReference type="EMBL" id="JACBZR010000001">
    <property type="protein sequence ID" value="NYI75951.1"/>
    <property type="molecule type" value="Genomic_DNA"/>
</dbReference>
<protein>
    <submittedName>
        <fullName evidence="2">Ribosomal protein S18 acetylase RimI-like enzyme</fullName>
    </submittedName>
</protein>
<dbReference type="InterPro" id="IPR052523">
    <property type="entry name" value="Trichothecene_AcTrans"/>
</dbReference>
<dbReference type="PANTHER" id="PTHR42791:SF1">
    <property type="entry name" value="N-ACETYLTRANSFERASE DOMAIN-CONTAINING PROTEIN"/>
    <property type="match status" value="1"/>
</dbReference>
<comment type="caution">
    <text evidence="2">The sequence shown here is derived from an EMBL/GenBank/DDBJ whole genome shotgun (WGS) entry which is preliminary data.</text>
</comment>
<dbReference type="SUPFAM" id="SSF55729">
    <property type="entry name" value="Acyl-CoA N-acyltransferases (Nat)"/>
    <property type="match status" value="1"/>
</dbReference>
<dbReference type="Proteomes" id="UP000564496">
    <property type="component" value="Unassembled WGS sequence"/>
</dbReference>
<dbReference type="CDD" id="cd04301">
    <property type="entry name" value="NAT_SF"/>
    <property type="match status" value="1"/>
</dbReference>
<dbReference type="GO" id="GO:0005840">
    <property type="term" value="C:ribosome"/>
    <property type="evidence" value="ECO:0007669"/>
    <property type="project" value="UniProtKB-KW"/>
</dbReference>
<dbReference type="Pfam" id="PF13508">
    <property type="entry name" value="Acetyltransf_7"/>
    <property type="match status" value="1"/>
</dbReference>
<keyword evidence="2" id="KW-0687">Ribonucleoprotein</keyword>
<name>A0A7Z0IQK5_9ACTN</name>
<accession>A0A7Z0IQK5</accession>
<dbReference type="InterPro" id="IPR000182">
    <property type="entry name" value="GNAT_dom"/>
</dbReference>
<evidence type="ECO:0000313" key="2">
    <source>
        <dbReference type="EMBL" id="NYI75951.1"/>
    </source>
</evidence>
<dbReference type="AlphaFoldDB" id="A0A7Z0IQK5"/>
<dbReference type="InterPro" id="IPR016181">
    <property type="entry name" value="Acyl_CoA_acyltransferase"/>
</dbReference>
<dbReference type="PROSITE" id="PS51186">
    <property type="entry name" value="GNAT"/>
    <property type="match status" value="1"/>
</dbReference>
<keyword evidence="2" id="KW-0689">Ribosomal protein</keyword>
<feature type="domain" description="N-acetyltransferase" evidence="1">
    <location>
        <begin position="1"/>
        <end position="146"/>
    </location>
</feature>
<evidence type="ECO:0000259" key="1">
    <source>
        <dbReference type="PROSITE" id="PS51186"/>
    </source>
</evidence>
<proteinExistence type="predicted"/>
<dbReference type="Gene3D" id="3.40.630.30">
    <property type="match status" value="1"/>
</dbReference>
<dbReference type="RefSeq" id="WP_218860558.1">
    <property type="nucleotide sequence ID" value="NZ_JACBZR010000001.1"/>
</dbReference>
<gene>
    <name evidence="2" type="ORF">BJ988_000599</name>
</gene>
<dbReference type="PANTHER" id="PTHR42791">
    <property type="entry name" value="GNAT FAMILY ACETYLTRANSFERASE"/>
    <property type="match status" value="1"/>
</dbReference>
<reference evidence="2 3" key="1">
    <citation type="submission" date="2020-07" db="EMBL/GenBank/DDBJ databases">
        <title>Sequencing the genomes of 1000 actinobacteria strains.</title>
        <authorList>
            <person name="Klenk H.-P."/>
        </authorList>
    </citation>
    <scope>NUCLEOTIDE SEQUENCE [LARGE SCALE GENOMIC DNA]</scope>
    <source>
        <strain evidence="2 3">DSM 26487</strain>
    </source>
</reference>
<sequence length="165" mass="17598">MTELQDLYLRYALDEGVVLVDEQLGGVIALLPPTAARPSEEFQQRVVELHGARFTAVASTSLPAAPEGHWSLETLGVHPERQGEGLGQALIHAGLGAVSTSAHHGVALETSDERNVRLYERAGFSVCATTRVDDGPMVYSMVLSSPDRTGSLVAAEDAIDSRFSV</sequence>
<evidence type="ECO:0000313" key="3">
    <source>
        <dbReference type="Proteomes" id="UP000564496"/>
    </source>
</evidence>
<keyword evidence="3" id="KW-1185">Reference proteome</keyword>
<dbReference type="GO" id="GO:0016747">
    <property type="term" value="F:acyltransferase activity, transferring groups other than amino-acyl groups"/>
    <property type="evidence" value="ECO:0007669"/>
    <property type="project" value="InterPro"/>
</dbReference>
<organism evidence="2 3">
    <name type="scientific">Nocardioides panzhihuensis</name>
    <dbReference type="NCBI Taxonomy" id="860243"/>
    <lineage>
        <taxon>Bacteria</taxon>
        <taxon>Bacillati</taxon>
        <taxon>Actinomycetota</taxon>
        <taxon>Actinomycetes</taxon>
        <taxon>Propionibacteriales</taxon>
        <taxon>Nocardioidaceae</taxon>
        <taxon>Nocardioides</taxon>
    </lineage>
</organism>